<evidence type="ECO:0000259" key="1">
    <source>
        <dbReference type="Pfam" id="PF00668"/>
    </source>
</evidence>
<dbReference type="SUPFAM" id="SSF52777">
    <property type="entry name" value="CoA-dependent acyltransferases"/>
    <property type="match status" value="1"/>
</dbReference>
<sequence>EVISLGLAIFYSFLFKSSHDQNDLCVTCLNANRYRTELQNMMGMFVSTLPYRIQLNTHWSFNELVKHVREKCLSILEHSHYPLQNILTDLHLNQSTVPFLQISFDLMTIFSSINQFSFDDVSLKPVLLEKLFEAAKFDFLLRFVYNSTSDDNILSCHLICSRDLFEDTTIAKIGQRFQYFFEQLFSMDFDVNQTDLIISPVTKLSLILPDEVNELHQIVLCRQPNITYEGISFLYLLHMLYERKMYEYRFVKHDIKTVLKRI</sequence>
<dbReference type="GO" id="GO:0043041">
    <property type="term" value="P:amino acid activation for nonribosomal peptide biosynthetic process"/>
    <property type="evidence" value="ECO:0007669"/>
    <property type="project" value="TreeGrafter"/>
</dbReference>
<dbReference type="PANTHER" id="PTHR45527">
    <property type="entry name" value="NONRIBOSOMAL PEPTIDE SYNTHETASE"/>
    <property type="match status" value="1"/>
</dbReference>
<accession>B3G4L6</accession>
<evidence type="ECO:0000313" key="2">
    <source>
        <dbReference type="EMBL" id="ACD54764.1"/>
    </source>
</evidence>
<organism evidence="2">
    <name type="scientific">Adineta vaga</name>
    <name type="common">Rotifer</name>
    <name type="synonym">Callidina vaga</name>
    <dbReference type="NCBI Taxonomy" id="104782"/>
    <lineage>
        <taxon>Eukaryota</taxon>
        <taxon>Metazoa</taxon>
        <taxon>Spiralia</taxon>
        <taxon>Gnathifera</taxon>
        <taxon>Rotifera</taxon>
        <taxon>Eurotatoria</taxon>
        <taxon>Bdelloidea</taxon>
        <taxon>Adinetida</taxon>
        <taxon>Adinetidae</taxon>
        <taxon>Adineta</taxon>
    </lineage>
</organism>
<reference evidence="2" key="1">
    <citation type="journal article" date="2008" name="Science">
        <title>Massive horizontal gene transfer in bdelloid rotifers.</title>
        <authorList>
            <person name="Gladyshev E.A."/>
            <person name="Meselson M.S."/>
            <person name="Arkhipova I.R."/>
        </authorList>
    </citation>
    <scope>NUCLEOTIDE SEQUENCE</scope>
</reference>
<name>B3G4L6_ADIVA</name>
<dbReference type="GO" id="GO:0031177">
    <property type="term" value="F:phosphopantetheine binding"/>
    <property type="evidence" value="ECO:0007669"/>
    <property type="project" value="TreeGrafter"/>
</dbReference>
<feature type="non-terminal residue" evidence="2">
    <location>
        <position position="1"/>
    </location>
</feature>
<dbReference type="AlphaFoldDB" id="B3G4L6"/>
<proteinExistence type="predicted"/>
<protein>
    <submittedName>
        <fullName evidence="2">NRPS-like protein</fullName>
    </submittedName>
</protein>
<dbReference type="InterPro" id="IPR001242">
    <property type="entry name" value="Condensation_dom"/>
</dbReference>
<dbReference type="GO" id="GO:0044550">
    <property type="term" value="P:secondary metabolite biosynthetic process"/>
    <property type="evidence" value="ECO:0007669"/>
    <property type="project" value="TreeGrafter"/>
</dbReference>
<dbReference type="GO" id="GO:0005737">
    <property type="term" value="C:cytoplasm"/>
    <property type="evidence" value="ECO:0007669"/>
    <property type="project" value="TreeGrafter"/>
</dbReference>
<dbReference type="EMBL" id="EU643485">
    <property type="protein sequence ID" value="ACD54764.1"/>
    <property type="molecule type" value="Genomic_DNA"/>
</dbReference>
<dbReference type="GO" id="GO:0003824">
    <property type="term" value="F:catalytic activity"/>
    <property type="evidence" value="ECO:0007669"/>
    <property type="project" value="InterPro"/>
</dbReference>
<dbReference type="Pfam" id="PF00668">
    <property type="entry name" value="Condensation"/>
    <property type="match status" value="1"/>
</dbReference>
<feature type="domain" description="Condensation" evidence="1">
    <location>
        <begin position="7"/>
        <end position="185"/>
    </location>
</feature>
<dbReference type="PANTHER" id="PTHR45527:SF1">
    <property type="entry name" value="FATTY ACID SYNTHASE"/>
    <property type="match status" value="1"/>
</dbReference>
<dbReference type="Gene3D" id="3.30.559.30">
    <property type="entry name" value="Nonribosomal peptide synthetase, condensation domain"/>
    <property type="match status" value="1"/>
</dbReference>